<name>A0A434A4W8_9FLAO</name>
<keyword evidence="2" id="KW-1185">Reference proteome</keyword>
<evidence type="ECO:0000313" key="2">
    <source>
        <dbReference type="Proteomes" id="UP000288102"/>
    </source>
</evidence>
<organism evidence="1 2">
    <name type="scientific">Flavobacterium cupreum</name>
    <dbReference type="NCBI Taxonomy" id="2133766"/>
    <lineage>
        <taxon>Bacteria</taxon>
        <taxon>Pseudomonadati</taxon>
        <taxon>Bacteroidota</taxon>
        <taxon>Flavobacteriia</taxon>
        <taxon>Flavobacteriales</taxon>
        <taxon>Flavobacteriaceae</taxon>
        <taxon>Flavobacterium</taxon>
    </lineage>
</organism>
<dbReference type="SUPFAM" id="SSF49464">
    <property type="entry name" value="Carboxypeptidase regulatory domain-like"/>
    <property type="match status" value="1"/>
</dbReference>
<dbReference type="AlphaFoldDB" id="A0A434A4W8"/>
<evidence type="ECO:0000313" key="1">
    <source>
        <dbReference type="EMBL" id="RUT69448.1"/>
    </source>
</evidence>
<gene>
    <name evidence="1" type="ORF">D0817_16570</name>
</gene>
<proteinExistence type="predicted"/>
<dbReference type="Proteomes" id="UP000288102">
    <property type="component" value="Unassembled WGS sequence"/>
</dbReference>
<evidence type="ECO:0008006" key="3">
    <source>
        <dbReference type="Google" id="ProtNLM"/>
    </source>
</evidence>
<dbReference type="InterPro" id="IPR008969">
    <property type="entry name" value="CarboxyPept-like_regulatory"/>
</dbReference>
<dbReference type="EMBL" id="QWDM01000010">
    <property type="protein sequence ID" value="RUT69448.1"/>
    <property type="molecule type" value="Genomic_DNA"/>
</dbReference>
<sequence length="145" mass="16779">MKKITWLFFLHLAIVSFGQEAVTKNKLIRGFVFDNSYFASIPLPVNEAPIEIMGTERKTKTDHDGKFEIEAKEGDELIIRGPFIKTKKILITDKNCYEINLGTVLLDYPISFQNKRAARKNSRSYRKIVKKLKQKIESGFYNCLD</sequence>
<dbReference type="RefSeq" id="WP_127339450.1">
    <property type="nucleotide sequence ID" value="NZ_QWDM01000010.1"/>
</dbReference>
<comment type="caution">
    <text evidence="1">The sequence shown here is derived from an EMBL/GenBank/DDBJ whole genome shotgun (WGS) entry which is preliminary data.</text>
</comment>
<dbReference type="OrthoDB" id="822112at2"/>
<reference evidence="2" key="1">
    <citation type="journal article" date="2019" name="Syst. Appl. Microbiol.">
        <title>Flavobacterium circumlabens sp. nov. and Flavobacterium cupreum sp. nov., two psychrotrophic species isolated from Antarctic environmental samples.</title>
        <authorList>
            <person name="Kralova S."/>
            <person name="Busse H.-J."/>
            <person name="Svec P."/>
            <person name="Maslanova I."/>
            <person name="Stankova E."/>
            <person name="Bartak M."/>
            <person name="Sedlacek I."/>
        </authorList>
    </citation>
    <scope>NUCLEOTIDE SEQUENCE [LARGE SCALE GENOMIC DNA]</scope>
    <source>
        <strain evidence="2">CCM 8825</strain>
    </source>
</reference>
<accession>A0A434A4W8</accession>
<protein>
    <recommendedName>
        <fullName evidence="3">Carboxypeptidase regulatory-like domain-containing protein</fullName>
    </recommendedName>
</protein>